<dbReference type="NCBIfam" id="TIGR00299">
    <property type="entry name" value="nickel pincer cofactor biosynthesis protein LarC"/>
    <property type="match status" value="1"/>
</dbReference>
<evidence type="ECO:0000256" key="1">
    <source>
        <dbReference type="ARBA" id="ARBA00022596"/>
    </source>
</evidence>
<dbReference type="Proteomes" id="UP000184111">
    <property type="component" value="Unassembled WGS sequence"/>
</dbReference>
<reference evidence="3 4" key="1">
    <citation type="submission" date="2016-11" db="EMBL/GenBank/DDBJ databases">
        <authorList>
            <person name="Jaros S."/>
            <person name="Januszkiewicz K."/>
            <person name="Wedrychowicz H."/>
        </authorList>
    </citation>
    <scope>NUCLEOTIDE SEQUENCE [LARGE SCALE GENOMIC DNA]</scope>
    <source>
        <strain evidence="3 4">CGMCC 4.2025</strain>
    </source>
</reference>
<name>A0A1M7PMW7_9ACTN</name>
<dbReference type="GO" id="GO:0016829">
    <property type="term" value="F:lyase activity"/>
    <property type="evidence" value="ECO:0007669"/>
    <property type="project" value="UniProtKB-UniRule"/>
</dbReference>
<keyword evidence="4" id="KW-1185">Reference proteome</keyword>
<keyword evidence="1 2" id="KW-0533">Nickel</keyword>
<dbReference type="Gene3D" id="3.10.20.300">
    <property type="entry name" value="mk0293 like domain"/>
    <property type="match status" value="1"/>
</dbReference>
<accession>A0A1M7PMW7</accession>
<evidence type="ECO:0000313" key="3">
    <source>
        <dbReference type="EMBL" id="SHN18595.1"/>
    </source>
</evidence>
<dbReference type="EC" id="4.99.1.12" evidence="2"/>
<dbReference type="GO" id="GO:0016151">
    <property type="term" value="F:nickel cation binding"/>
    <property type="evidence" value="ECO:0007669"/>
    <property type="project" value="UniProtKB-UniRule"/>
</dbReference>
<sequence length="401" mass="41395">MKVVWVDAGNGAAGDMLLAALLDAGAEGEAVEAAWEGLDVEGIGLTRREVRRHGFRAAHVRVEAGETGVRRGLDDILGVLDRAAGLPQEPKELARAAFRRLAEAEARVHGIAPAAVHFHEVGALDAIADVVGCATALHSLGLLGPGVRRVVGPVAVGSGTVAGAHGVIPIPGPAVLELLTAAGAPIAAHPAAMELCTPTGAALLCALATEWGPPPAMTPRAVGVGAGTADPRTHPNVLRVLLGESADEPARWATSALHRVDTTVDDLDPRVWPDLLEALRTAGAADAWCVPALTRKGRPAQLLSVLVDDERLDLVCALVFEQTTTLGVRVSPVARRSLPRDRVEVIVAGCPIGVKRGYLAGRIVTVQPEYDEAAAVARRTGLPLADVLDQARALGAEAGPA</sequence>
<dbReference type="GO" id="GO:0051604">
    <property type="term" value="P:protein maturation"/>
    <property type="evidence" value="ECO:0007669"/>
    <property type="project" value="UniProtKB-UniRule"/>
</dbReference>
<comment type="catalytic activity">
    <reaction evidence="2">
        <text>Ni(II)-pyridinium-3,5-bisthiocarboxylate mononucleotide = pyridinium-3,5-bisthiocarboxylate mononucleotide + Ni(2+)</text>
        <dbReference type="Rhea" id="RHEA:54784"/>
        <dbReference type="ChEBI" id="CHEBI:49786"/>
        <dbReference type="ChEBI" id="CHEBI:137372"/>
        <dbReference type="ChEBI" id="CHEBI:137373"/>
        <dbReference type="EC" id="4.99.1.12"/>
    </reaction>
</comment>
<dbReference type="AlphaFoldDB" id="A0A1M7PMW7"/>
<dbReference type="InterPro" id="IPR002822">
    <property type="entry name" value="Ni_insertion"/>
</dbReference>
<dbReference type="RefSeq" id="WP_073501798.1">
    <property type="nucleotide sequence ID" value="NZ_FRBI01000024.1"/>
</dbReference>
<comment type="function">
    <text evidence="2">Involved in the biosynthesis of a nickel-pincer cofactor ((SCS)Ni(II) pincer complex). Binds Ni(2+), and functions in nickel delivery to pyridinium-3,5-bisthiocarboxylic acid mononucleotide (P2TMN), to form the mature cofactor. Is thus probably required for the activation of nickel-pincer cofactor-dependent enzymes.</text>
</comment>
<proteinExistence type="inferred from homology"/>
<gene>
    <name evidence="2" type="primary">larC</name>
    <name evidence="3" type="ORF">SAMN05216499_12474</name>
</gene>
<keyword evidence="2" id="KW-0456">Lyase</keyword>
<dbReference type="Pfam" id="PF01969">
    <property type="entry name" value="Ni_insertion"/>
    <property type="match status" value="1"/>
</dbReference>
<comment type="similarity">
    <text evidence="2">Belongs to the LarC family.</text>
</comment>
<dbReference type="EMBL" id="FRBI01000024">
    <property type="protein sequence ID" value="SHN18595.1"/>
    <property type="molecule type" value="Genomic_DNA"/>
</dbReference>
<dbReference type="OrthoDB" id="9765625at2"/>
<dbReference type="STRING" id="310782.SAMN05216499_12474"/>
<dbReference type="Gene3D" id="3.30.70.1380">
    <property type="entry name" value="Transcriptional regulatory protein pf0864 domain like"/>
    <property type="match status" value="1"/>
</dbReference>
<evidence type="ECO:0000256" key="2">
    <source>
        <dbReference type="HAMAP-Rule" id="MF_01074"/>
    </source>
</evidence>
<dbReference type="HAMAP" id="MF_01074">
    <property type="entry name" value="LarC"/>
    <property type="match status" value="1"/>
</dbReference>
<organism evidence="3 4">
    <name type="scientific">Actinacidiphila paucisporea</name>
    <dbReference type="NCBI Taxonomy" id="310782"/>
    <lineage>
        <taxon>Bacteria</taxon>
        <taxon>Bacillati</taxon>
        <taxon>Actinomycetota</taxon>
        <taxon>Actinomycetes</taxon>
        <taxon>Kitasatosporales</taxon>
        <taxon>Streptomycetaceae</taxon>
        <taxon>Actinacidiphila</taxon>
    </lineage>
</organism>
<protein>
    <recommendedName>
        <fullName evidence="2">Pyridinium-3,5-bisthiocarboxylic acid mononucleotide nickel insertion protein</fullName>
        <shortName evidence="2">P2TMN nickel insertion protein</shortName>
        <ecNumber evidence="2">4.99.1.12</ecNumber>
    </recommendedName>
    <alternativeName>
        <fullName evidence="2">Nickel-pincer cofactor biosynthesis protein LarC</fullName>
    </alternativeName>
</protein>
<dbReference type="PANTHER" id="PTHR36566:SF1">
    <property type="entry name" value="PYRIDINIUM-3,5-BISTHIOCARBOXYLIC ACID MONONUCLEOTIDE NICKEL INSERTION PROTEIN"/>
    <property type="match status" value="1"/>
</dbReference>
<evidence type="ECO:0000313" key="4">
    <source>
        <dbReference type="Proteomes" id="UP000184111"/>
    </source>
</evidence>
<dbReference type="PANTHER" id="PTHR36566">
    <property type="entry name" value="NICKEL INSERTION PROTEIN-RELATED"/>
    <property type="match status" value="1"/>
</dbReference>